<protein>
    <submittedName>
        <fullName evidence="1">Uncharacterized protein</fullName>
    </submittedName>
</protein>
<proteinExistence type="predicted"/>
<dbReference type="AlphaFoldDB" id="A0A9J5ZQG9"/>
<dbReference type="Proteomes" id="UP000824120">
    <property type="component" value="Chromosome 3"/>
</dbReference>
<keyword evidence="2" id="KW-1185">Reference proteome</keyword>
<accession>A0A9J5ZQG9</accession>
<name>A0A9J5ZQG9_SOLCO</name>
<comment type="caution">
    <text evidence="1">The sequence shown here is derived from an EMBL/GenBank/DDBJ whole genome shotgun (WGS) entry which is preliminary data.</text>
</comment>
<sequence length="119" mass="13887">MRRRRQRQNDLNLVVGMNFRNEFYYPLTQAEASDETNDQVECITQPAEKSQNRIVTENSETWPPLLLKVECLSNNNGQIWCFWNFDTQISIVANEDKIITPNVKNGVGVIRFLYICNLC</sequence>
<evidence type="ECO:0000313" key="2">
    <source>
        <dbReference type="Proteomes" id="UP000824120"/>
    </source>
</evidence>
<gene>
    <name evidence="1" type="ORF">H5410_014171</name>
</gene>
<dbReference type="EMBL" id="JACXVP010000003">
    <property type="protein sequence ID" value="KAG5614347.1"/>
    <property type="molecule type" value="Genomic_DNA"/>
</dbReference>
<evidence type="ECO:0000313" key="1">
    <source>
        <dbReference type="EMBL" id="KAG5614347.1"/>
    </source>
</evidence>
<reference evidence="1 2" key="1">
    <citation type="submission" date="2020-09" db="EMBL/GenBank/DDBJ databases">
        <title>De no assembly of potato wild relative species, Solanum commersonii.</title>
        <authorList>
            <person name="Cho K."/>
        </authorList>
    </citation>
    <scope>NUCLEOTIDE SEQUENCE [LARGE SCALE GENOMIC DNA]</scope>
    <source>
        <strain evidence="1">LZ3.2</strain>
        <tissue evidence="1">Leaf</tissue>
    </source>
</reference>
<organism evidence="1 2">
    <name type="scientific">Solanum commersonii</name>
    <name type="common">Commerson's wild potato</name>
    <name type="synonym">Commerson's nightshade</name>
    <dbReference type="NCBI Taxonomy" id="4109"/>
    <lineage>
        <taxon>Eukaryota</taxon>
        <taxon>Viridiplantae</taxon>
        <taxon>Streptophyta</taxon>
        <taxon>Embryophyta</taxon>
        <taxon>Tracheophyta</taxon>
        <taxon>Spermatophyta</taxon>
        <taxon>Magnoliopsida</taxon>
        <taxon>eudicotyledons</taxon>
        <taxon>Gunneridae</taxon>
        <taxon>Pentapetalae</taxon>
        <taxon>asterids</taxon>
        <taxon>lamiids</taxon>
        <taxon>Solanales</taxon>
        <taxon>Solanaceae</taxon>
        <taxon>Solanoideae</taxon>
        <taxon>Solaneae</taxon>
        <taxon>Solanum</taxon>
    </lineage>
</organism>